<protein>
    <submittedName>
        <fullName evidence="1">Uncharacterized protein</fullName>
    </submittedName>
</protein>
<dbReference type="EMBL" id="JABSTR010002905">
    <property type="protein sequence ID" value="KAH9384663.1"/>
    <property type="molecule type" value="Genomic_DNA"/>
</dbReference>
<accession>A0A9J6H1R5</accession>
<dbReference type="VEuPathDB" id="VectorBase:HLOH_059290"/>
<evidence type="ECO:0000313" key="1">
    <source>
        <dbReference type="EMBL" id="KAH9384663.1"/>
    </source>
</evidence>
<keyword evidence="2" id="KW-1185">Reference proteome</keyword>
<proteinExistence type="predicted"/>
<dbReference type="Proteomes" id="UP000821853">
    <property type="component" value="Unassembled WGS sequence"/>
</dbReference>
<comment type="caution">
    <text evidence="1">The sequence shown here is derived from an EMBL/GenBank/DDBJ whole genome shotgun (WGS) entry which is preliminary data.</text>
</comment>
<organism evidence="1 2">
    <name type="scientific">Haemaphysalis longicornis</name>
    <name type="common">Bush tick</name>
    <dbReference type="NCBI Taxonomy" id="44386"/>
    <lineage>
        <taxon>Eukaryota</taxon>
        <taxon>Metazoa</taxon>
        <taxon>Ecdysozoa</taxon>
        <taxon>Arthropoda</taxon>
        <taxon>Chelicerata</taxon>
        <taxon>Arachnida</taxon>
        <taxon>Acari</taxon>
        <taxon>Parasitiformes</taxon>
        <taxon>Ixodida</taxon>
        <taxon>Ixodoidea</taxon>
        <taxon>Ixodidae</taxon>
        <taxon>Haemaphysalinae</taxon>
        <taxon>Haemaphysalis</taxon>
    </lineage>
</organism>
<evidence type="ECO:0000313" key="2">
    <source>
        <dbReference type="Proteomes" id="UP000821853"/>
    </source>
</evidence>
<dbReference type="AlphaFoldDB" id="A0A9J6H1R5"/>
<dbReference type="OrthoDB" id="10602159at2759"/>
<name>A0A9J6H1R5_HAELO</name>
<gene>
    <name evidence="1" type="ORF">HPB48_026674</name>
</gene>
<sequence length="82" mass="8933">MITPRLSSDTIIHLKIGGVGYDMNTYVAAPEDMLRGVIHGIDPSTSTEKLLNHLRVRTPGGTVQHARMLCHSKTAVITFHGP</sequence>
<reference evidence="1 2" key="1">
    <citation type="journal article" date="2020" name="Cell">
        <title>Large-Scale Comparative Analyses of Tick Genomes Elucidate Their Genetic Diversity and Vector Capacities.</title>
        <authorList>
            <consortium name="Tick Genome and Microbiome Consortium (TIGMIC)"/>
            <person name="Jia N."/>
            <person name="Wang J."/>
            <person name="Shi W."/>
            <person name="Du L."/>
            <person name="Sun Y."/>
            <person name="Zhan W."/>
            <person name="Jiang J.F."/>
            <person name="Wang Q."/>
            <person name="Zhang B."/>
            <person name="Ji P."/>
            <person name="Bell-Sakyi L."/>
            <person name="Cui X.M."/>
            <person name="Yuan T.T."/>
            <person name="Jiang B.G."/>
            <person name="Yang W.F."/>
            <person name="Lam T.T."/>
            <person name="Chang Q.C."/>
            <person name="Ding S.J."/>
            <person name="Wang X.J."/>
            <person name="Zhu J.G."/>
            <person name="Ruan X.D."/>
            <person name="Zhao L."/>
            <person name="Wei J.T."/>
            <person name="Ye R.Z."/>
            <person name="Que T.C."/>
            <person name="Du C.H."/>
            <person name="Zhou Y.H."/>
            <person name="Cheng J.X."/>
            <person name="Dai P.F."/>
            <person name="Guo W.B."/>
            <person name="Han X.H."/>
            <person name="Huang E.J."/>
            <person name="Li L.F."/>
            <person name="Wei W."/>
            <person name="Gao Y.C."/>
            <person name="Liu J.Z."/>
            <person name="Shao H.Z."/>
            <person name="Wang X."/>
            <person name="Wang C.C."/>
            <person name="Yang T.C."/>
            <person name="Huo Q.B."/>
            <person name="Li W."/>
            <person name="Chen H.Y."/>
            <person name="Chen S.E."/>
            <person name="Zhou L.G."/>
            <person name="Ni X.B."/>
            <person name="Tian J.H."/>
            <person name="Sheng Y."/>
            <person name="Liu T."/>
            <person name="Pan Y.S."/>
            <person name="Xia L.Y."/>
            <person name="Li J."/>
            <person name="Zhao F."/>
            <person name="Cao W.C."/>
        </authorList>
    </citation>
    <scope>NUCLEOTIDE SEQUENCE [LARGE SCALE GENOMIC DNA]</scope>
    <source>
        <strain evidence="1">HaeL-2018</strain>
    </source>
</reference>